<keyword evidence="3" id="KW-0694">RNA-binding</keyword>
<dbReference type="PANTHER" id="PTHR17224:SF1">
    <property type="entry name" value="PEPTIDYL-TRNA HYDROLASE"/>
    <property type="match status" value="1"/>
</dbReference>
<protein>
    <submittedName>
        <fullName evidence="4">Peptidyl-tRNA hydrolase</fullName>
    </submittedName>
</protein>
<dbReference type="Pfam" id="PF01195">
    <property type="entry name" value="Pept_tRNA_hydro"/>
    <property type="match status" value="1"/>
</dbReference>
<name>A0A847ETL5_9BACT</name>
<dbReference type="EMBL" id="JAAZAL010000098">
    <property type="protein sequence ID" value="NLE31141.1"/>
    <property type="molecule type" value="Genomic_DNA"/>
</dbReference>
<organism evidence="4 5">
    <name type="scientific">Candidatus Dojkabacteria bacterium</name>
    <dbReference type="NCBI Taxonomy" id="2099670"/>
    <lineage>
        <taxon>Bacteria</taxon>
        <taxon>Candidatus Dojkabacteria</taxon>
    </lineage>
</organism>
<keyword evidence="1" id="KW-0820">tRNA-binding</keyword>
<gene>
    <name evidence="4" type="ORF">GX618_02615</name>
</gene>
<dbReference type="CDD" id="cd00462">
    <property type="entry name" value="PTH"/>
    <property type="match status" value="1"/>
</dbReference>
<sequence>MFLITGLGNPGKEYENTPHNAGYFFVDSTREYLLSNSNLQISDWKSEKIFLSDICRIKKDGELIGILQKPLTYMNLSGSAVKLLFKKFKVDKYILAHDDLDIPLGKFKIQEGKAPKGHKGVTSVECVLKKKEFLRVRLGIENRGERIIPGDEYVLMSFSKKERAILNGCIQISIQTLLSEYLVL</sequence>
<reference evidence="4 5" key="1">
    <citation type="journal article" date="2020" name="Biotechnol. Biofuels">
        <title>New insights from the biogas microbiome by comprehensive genome-resolved metagenomics of nearly 1600 species originating from multiple anaerobic digesters.</title>
        <authorList>
            <person name="Campanaro S."/>
            <person name="Treu L."/>
            <person name="Rodriguez-R L.M."/>
            <person name="Kovalovszki A."/>
            <person name="Ziels R.M."/>
            <person name="Maus I."/>
            <person name="Zhu X."/>
            <person name="Kougias P.G."/>
            <person name="Basile A."/>
            <person name="Luo G."/>
            <person name="Schluter A."/>
            <person name="Konstantinidis K.T."/>
            <person name="Angelidaki I."/>
        </authorList>
    </citation>
    <scope>NUCLEOTIDE SEQUENCE [LARGE SCALE GENOMIC DNA]</scope>
    <source>
        <strain evidence="4">AS06rmzACSIP_421</strain>
    </source>
</reference>
<evidence type="ECO:0000256" key="1">
    <source>
        <dbReference type="ARBA" id="ARBA00022555"/>
    </source>
</evidence>
<evidence type="ECO:0000313" key="4">
    <source>
        <dbReference type="EMBL" id="NLE31141.1"/>
    </source>
</evidence>
<comment type="caution">
    <text evidence="4">The sequence shown here is derived from an EMBL/GenBank/DDBJ whole genome shotgun (WGS) entry which is preliminary data.</text>
</comment>
<dbReference type="NCBIfam" id="TIGR00447">
    <property type="entry name" value="pth"/>
    <property type="match status" value="1"/>
</dbReference>
<evidence type="ECO:0000256" key="3">
    <source>
        <dbReference type="ARBA" id="ARBA00022884"/>
    </source>
</evidence>
<dbReference type="SUPFAM" id="SSF53178">
    <property type="entry name" value="Peptidyl-tRNA hydrolase-like"/>
    <property type="match status" value="1"/>
</dbReference>
<dbReference type="InterPro" id="IPR036416">
    <property type="entry name" value="Pept_tRNA_hydro_sf"/>
</dbReference>
<dbReference type="Gene3D" id="3.40.50.1470">
    <property type="entry name" value="Peptidyl-tRNA hydrolase"/>
    <property type="match status" value="1"/>
</dbReference>
<dbReference type="Proteomes" id="UP000554004">
    <property type="component" value="Unassembled WGS sequence"/>
</dbReference>
<dbReference type="GO" id="GO:0000049">
    <property type="term" value="F:tRNA binding"/>
    <property type="evidence" value="ECO:0007669"/>
    <property type="project" value="UniProtKB-KW"/>
</dbReference>
<dbReference type="PANTHER" id="PTHR17224">
    <property type="entry name" value="PEPTIDYL-TRNA HYDROLASE"/>
    <property type="match status" value="1"/>
</dbReference>
<evidence type="ECO:0000256" key="2">
    <source>
        <dbReference type="ARBA" id="ARBA00022801"/>
    </source>
</evidence>
<evidence type="ECO:0000313" key="5">
    <source>
        <dbReference type="Proteomes" id="UP000554004"/>
    </source>
</evidence>
<keyword evidence="2 4" id="KW-0378">Hydrolase</keyword>
<dbReference type="InterPro" id="IPR001328">
    <property type="entry name" value="Pept_tRNA_hydro"/>
</dbReference>
<proteinExistence type="predicted"/>
<dbReference type="AlphaFoldDB" id="A0A847ETL5"/>
<dbReference type="GO" id="GO:0004045">
    <property type="term" value="F:peptidyl-tRNA hydrolase activity"/>
    <property type="evidence" value="ECO:0007669"/>
    <property type="project" value="InterPro"/>
</dbReference>
<accession>A0A847ETL5</accession>